<name>A0ABN3UTH1_9ACTN</name>
<dbReference type="RefSeq" id="WP_344457953.1">
    <property type="nucleotide sequence ID" value="NZ_BAAATZ010000037.1"/>
</dbReference>
<evidence type="ECO:0000256" key="5">
    <source>
        <dbReference type="ARBA" id="ARBA00022989"/>
    </source>
</evidence>
<keyword evidence="4 8" id="KW-0812">Transmembrane</keyword>
<dbReference type="InterPro" id="IPR050814">
    <property type="entry name" value="Myo-inositol_Transporter"/>
</dbReference>
<evidence type="ECO:0000256" key="6">
    <source>
        <dbReference type="ARBA" id="ARBA00023136"/>
    </source>
</evidence>
<feature type="transmembrane region" description="Helical" evidence="8">
    <location>
        <begin position="149"/>
        <end position="171"/>
    </location>
</feature>
<dbReference type="PROSITE" id="PS00217">
    <property type="entry name" value="SUGAR_TRANSPORT_2"/>
    <property type="match status" value="1"/>
</dbReference>
<evidence type="ECO:0000313" key="11">
    <source>
        <dbReference type="Proteomes" id="UP001501842"/>
    </source>
</evidence>
<dbReference type="InterPro" id="IPR003663">
    <property type="entry name" value="Sugar/inositol_transpt"/>
</dbReference>
<feature type="transmembrane region" description="Helical" evidence="8">
    <location>
        <begin position="62"/>
        <end position="79"/>
    </location>
</feature>
<organism evidence="10 11">
    <name type="scientific">Actinocorallia aurantiaca</name>
    <dbReference type="NCBI Taxonomy" id="46204"/>
    <lineage>
        <taxon>Bacteria</taxon>
        <taxon>Bacillati</taxon>
        <taxon>Actinomycetota</taxon>
        <taxon>Actinomycetes</taxon>
        <taxon>Streptosporangiales</taxon>
        <taxon>Thermomonosporaceae</taxon>
        <taxon>Actinocorallia</taxon>
    </lineage>
</organism>
<feature type="transmembrane region" description="Helical" evidence="8">
    <location>
        <begin position="408"/>
        <end position="425"/>
    </location>
</feature>
<dbReference type="EMBL" id="BAAATZ010000037">
    <property type="protein sequence ID" value="GAA2738360.1"/>
    <property type="molecule type" value="Genomic_DNA"/>
</dbReference>
<evidence type="ECO:0000256" key="3">
    <source>
        <dbReference type="ARBA" id="ARBA00022448"/>
    </source>
</evidence>
<accession>A0ABN3UTH1</accession>
<gene>
    <name evidence="10" type="ORF">GCM10010439_72080</name>
</gene>
<feature type="transmembrane region" description="Helical" evidence="8">
    <location>
        <begin position="177"/>
        <end position="199"/>
    </location>
</feature>
<feature type="transmembrane region" description="Helical" evidence="8">
    <location>
        <begin position="91"/>
        <end position="110"/>
    </location>
</feature>
<proteinExistence type="inferred from homology"/>
<dbReference type="InterPro" id="IPR020846">
    <property type="entry name" value="MFS_dom"/>
</dbReference>
<feature type="transmembrane region" description="Helical" evidence="8">
    <location>
        <begin position="22"/>
        <end position="50"/>
    </location>
</feature>
<evidence type="ECO:0000256" key="8">
    <source>
        <dbReference type="SAM" id="Phobius"/>
    </source>
</evidence>
<feature type="transmembrane region" description="Helical" evidence="8">
    <location>
        <begin position="269"/>
        <end position="292"/>
    </location>
</feature>
<dbReference type="PANTHER" id="PTHR48020">
    <property type="entry name" value="PROTON MYO-INOSITOL COTRANSPORTER"/>
    <property type="match status" value="1"/>
</dbReference>
<feature type="transmembrane region" description="Helical" evidence="8">
    <location>
        <begin position="431"/>
        <end position="449"/>
    </location>
</feature>
<evidence type="ECO:0000256" key="7">
    <source>
        <dbReference type="RuleBase" id="RU003346"/>
    </source>
</evidence>
<dbReference type="InterPro" id="IPR005828">
    <property type="entry name" value="MFS_sugar_transport-like"/>
</dbReference>
<comment type="caution">
    <text evidence="10">The sequence shown here is derived from an EMBL/GenBank/DDBJ whole genome shotgun (WGS) entry which is preliminary data.</text>
</comment>
<keyword evidence="3 7" id="KW-0813">Transport</keyword>
<evidence type="ECO:0000256" key="2">
    <source>
        <dbReference type="ARBA" id="ARBA00010992"/>
    </source>
</evidence>
<dbReference type="PANTHER" id="PTHR48020:SF12">
    <property type="entry name" value="PROTON MYO-INOSITOL COTRANSPORTER"/>
    <property type="match status" value="1"/>
</dbReference>
<feature type="domain" description="Major facilitator superfamily (MFS) profile" evidence="9">
    <location>
        <begin position="25"/>
        <end position="453"/>
    </location>
</feature>
<comment type="similarity">
    <text evidence="2 7">Belongs to the major facilitator superfamily. Sugar transporter (TC 2.A.1.1) family.</text>
</comment>
<dbReference type="Proteomes" id="UP001501842">
    <property type="component" value="Unassembled WGS sequence"/>
</dbReference>
<dbReference type="InterPro" id="IPR036259">
    <property type="entry name" value="MFS_trans_sf"/>
</dbReference>
<evidence type="ECO:0000256" key="4">
    <source>
        <dbReference type="ARBA" id="ARBA00022692"/>
    </source>
</evidence>
<dbReference type="Pfam" id="PF00083">
    <property type="entry name" value="Sugar_tr"/>
    <property type="match status" value="1"/>
</dbReference>
<dbReference type="PRINTS" id="PR00171">
    <property type="entry name" value="SUGRTRNSPORT"/>
</dbReference>
<feature type="transmembrane region" description="Helical" evidence="8">
    <location>
        <begin position="307"/>
        <end position="328"/>
    </location>
</feature>
<feature type="transmembrane region" description="Helical" evidence="8">
    <location>
        <begin position="116"/>
        <end position="137"/>
    </location>
</feature>
<evidence type="ECO:0000256" key="1">
    <source>
        <dbReference type="ARBA" id="ARBA00004651"/>
    </source>
</evidence>
<dbReference type="InterPro" id="IPR005829">
    <property type="entry name" value="Sugar_transporter_CS"/>
</dbReference>
<evidence type="ECO:0000313" key="10">
    <source>
        <dbReference type="EMBL" id="GAA2738360.1"/>
    </source>
</evidence>
<dbReference type="NCBIfam" id="TIGR00879">
    <property type="entry name" value="SP"/>
    <property type="match status" value="1"/>
</dbReference>
<protein>
    <submittedName>
        <fullName evidence="10">Sugar porter family MFS transporter</fullName>
    </submittedName>
</protein>
<dbReference type="PROSITE" id="PS00216">
    <property type="entry name" value="SUGAR_TRANSPORT_1"/>
    <property type="match status" value="2"/>
</dbReference>
<keyword evidence="11" id="KW-1185">Reference proteome</keyword>
<keyword evidence="6 8" id="KW-0472">Membrane</keyword>
<feature type="transmembrane region" description="Helical" evidence="8">
    <location>
        <begin position="365"/>
        <end position="387"/>
    </location>
</feature>
<dbReference type="Gene3D" id="1.20.1250.20">
    <property type="entry name" value="MFS general substrate transporter like domains"/>
    <property type="match status" value="1"/>
</dbReference>
<comment type="subcellular location">
    <subcellularLocation>
        <location evidence="1">Cell membrane</location>
        <topology evidence="1">Multi-pass membrane protein</topology>
    </subcellularLocation>
</comment>
<reference evidence="10 11" key="1">
    <citation type="journal article" date="2019" name="Int. J. Syst. Evol. Microbiol.">
        <title>The Global Catalogue of Microorganisms (GCM) 10K type strain sequencing project: providing services to taxonomists for standard genome sequencing and annotation.</title>
        <authorList>
            <consortium name="The Broad Institute Genomics Platform"/>
            <consortium name="The Broad Institute Genome Sequencing Center for Infectious Disease"/>
            <person name="Wu L."/>
            <person name="Ma J."/>
        </authorList>
    </citation>
    <scope>NUCLEOTIDE SEQUENCE [LARGE SCALE GENOMIC DNA]</scope>
    <source>
        <strain evidence="10 11">JCM 8201</strain>
    </source>
</reference>
<dbReference type="PROSITE" id="PS50850">
    <property type="entry name" value="MFS"/>
    <property type="match status" value="1"/>
</dbReference>
<dbReference type="SUPFAM" id="SSF103473">
    <property type="entry name" value="MFS general substrate transporter"/>
    <property type="match status" value="1"/>
</dbReference>
<feature type="transmembrane region" description="Helical" evidence="8">
    <location>
        <begin position="335"/>
        <end position="359"/>
    </location>
</feature>
<keyword evidence="5 8" id="KW-1133">Transmembrane helix</keyword>
<evidence type="ECO:0000259" key="9">
    <source>
        <dbReference type="PROSITE" id="PS50850"/>
    </source>
</evidence>
<sequence>MPDVSGAPDTPPDIPAEGKRKVWFWSFLIAVGGFLFGFDTGVISGALLFIKVDFRLNAFEQGSVVSVLVLGAMAGALMAGRLADQIGRKRLIGLEGVVFLVGTLIAVLSTEYWMLMVARLVLGLAVGAASATVPPYLSEISLKSFRGRLLSLNQLMITVGILVAYMVNLAFAGTENWRAMIGMGAIPALVMIVSSLWILPESPAWLMAHGQVDRAHRFFSSLSDGATADRIIEARREERWEKEEEKETRQEQATRAGWRVLLTEGVRPALIVGLVLAAAQQFGGINTIIYYAPTIIEQTGLTASNAIFYSIAIGIINLLSAVAAVWLIERAGRRALLVFSFAVMTVTMALLGLSFVAHWDPLVSLVFMVLYIAGYGVGAGPVFWTLIGEIFPPRARAVGSGASTATNWVSNFIVTLVFLSVVQAIGEGQTFWIFAVISGLALLFSSRFVPETRNRDFPVIDQDLQTRFGRRPRGARSV</sequence>